<reference evidence="4" key="1">
    <citation type="journal article" date="2023" name="bioRxiv">
        <title>Complete genome of the Medicago anthracnose fungus, Colletotrichum destructivum, reveals a mini-chromosome-like region within a core chromosome.</title>
        <authorList>
            <person name="Lapalu N."/>
            <person name="Simon A."/>
            <person name="Lu A."/>
            <person name="Plaumann P.-L."/>
            <person name="Amselem J."/>
            <person name="Pigne S."/>
            <person name="Auger A."/>
            <person name="Koch C."/>
            <person name="Dallery J.-F."/>
            <person name="O'Connell R.J."/>
        </authorList>
    </citation>
    <scope>NUCLEOTIDE SEQUENCE [LARGE SCALE GENOMIC DNA]</scope>
    <source>
        <strain evidence="4">CBS 520.97</strain>
    </source>
</reference>
<dbReference type="GO" id="GO:0006032">
    <property type="term" value="P:chitin catabolic process"/>
    <property type="evidence" value="ECO:0007669"/>
    <property type="project" value="InterPro"/>
</dbReference>
<sequence>MRFSAVALVFLLSAFAEAQQCSTPGRYQCRANVFPAVCDGSGNWVILQRCPNNWRCIENNGSVYCSP</sequence>
<dbReference type="GeneID" id="87940430"/>
<feature type="signal peptide" evidence="1">
    <location>
        <begin position="1"/>
        <end position="18"/>
    </location>
</feature>
<evidence type="ECO:0000256" key="1">
    <source>
        <dbReference type="SAM" id="SignalP"/>
    </source>
</evidence>
<gene>
    <name evidence="3" type="ORF">CDEST_03927</name>
</gene>
<evidence type="ECO:0000313" key="4">
    <source>
        <dbReference type="Proteomes" id="UP001322277"/>
    </source>
</evidence>
<keyword evidence="1" id="KW-0732">Signal</keyword>
<evidence type="ECO:0000313" key="3">
    <source>
        <dbReference type="EMBL" id="WQF78913.1"/>
    </source>
</evidence>
<accession>A0AAX4I7M3</accession>
<feature type="domain" description="Carbohydrate-binding module family 19" evidence="2">
    <location>
        <begin position="13"/>
        <end position="58"/>
    </location>
</feature>
<dbReference type="AlphaFoldDB" id="A0AAX4I7M3"/>
<evidence type="ECO:0000259" key="2">
    <source>
        <dbReference type="Pfam" id="PF03427"/>
    </source>
</evidence>
<dbReference type="Proteomes" id="UP001322277">
    <property type="component" value="Chromosome 2"/>
</dbReference>
<organism evidence="3 4">
    <name type="scientific">Colletotrichum destructivum</name>
    <dbReference type="NCBI Taxonomy" id="34406"/>
    <lineage>
        <taxon>Eukaryota</taxon>
        <taxon>Fungi</taxon>
        <taxon>Dikarya</taxon>
        <taxon>Ascomycota</taxon>
        <taxon>Pezizomycotina</taxon>
        <taxon>Sordariomycetes</taxon>
        <taxon>Hypocreomycetidae</taxon>
        <taxon>Glomerellales</taxon>
        <taxon>Glomerellaceae</taxon>
        <taxon>Colletotrichum</taxon>
        <taxon>Colletotrichum destructivum species complex</taxon>
    </lineage>
</organism>
<dbReference type="RefSeq" id="XP_062776137.1">
    <property type="nucleotide sequence ID" value="XM_062920086.1"/>
</dbReference>
<keyword evidence="4" id="KW-1185">Reference proteome</keyword>
<dbReference type="Pfam" id="PF03427">
    <property type="entry name" value="CBM_19"/>
    <property type="match status" value="1"/>
</dbReference>
<protein>
    <submittedName>
        <fullName evidence="3">Carbohydrate-binding module family 19</fullName>
    </submittedName>
</protein>
<proteinExistence type="predicted"/>
<dbReference type="GO" id="GO:0008061">
    <property type="term" value="F:chitin binding"/>
    <property type="evidence" value="ECO:0007669"/>
    <property type="project" value="InterPro"/>
</dbReference>
<dbReference type="KEGG" id="cdet:87940430"/>
<dbReference type="InterPro" id="IPR005089">
    <property type="entry name" value="CBM19"/>
</dbReference>
<dbReference type="EMBL" id="CP137306">
    <property type="protein sequence ID" value="WQF78913.1"/>
    <property type="molecule type" value="Genomic_DNA"/>
</dbReference>
<name>A0AAX4I7M3_9PEZI</name>
<feature type="chain" id="PRO_5043466718" evidence="1">
    <location>
        <begin position="19"/>
        <end position="67"/>
    </location>
</feature>